<evidence type="ECO:0000313" key="2">
    <source>
        <dbReference type="Proteomes" id="UP000650081"/>
    </source>
</evidence>
<name>A0A923PLC6_9BACT</name>
<dbReference type="Proteomes" id="UP000650081">
    <property type="component" value="Unassembled WGS sequence"/>
</dbReference>
<evidence type="ECO:0000313" key="1">
    <source>
        <dbReference type="EMBL" id="MBC6994836.1"/>
    </source>
</evidence>
<dbReference type="RefSeq" id="WP_187466907.1">
    <property type="nucleotide sequence ID" value="NZ_JACSIT010000105.1"/>
</dbReference>
<comment type="caution">
    <text evidence="1">The sequence shown here is derived from an EMBL/GenBank/DDBJ whole genome shotgun (WGS) entry which is preliminary data.</text>
</comment>
<protein>
    <submittedName>
        <fullName evidence="1">Uncharacterized protein</fullName>
    </submittedName>
</protein>
<proteinExistence type="predicted"/>
<dbReference type="EMBL" id="JACSIT010000105">
    <property type="protein sequence ID" value="MBC6994836.1"/>
    <property type="molecule type" value="Genomic_DNA"/>
</dbReference>
<sequence length="247" mass="27811">MSGVRRRRGSRRFAAWGVVLGKGRVLVGWEQDVVGRTVTAQAQPPCVICDVVRQIKIEGIDAQLKDSILHHQRYYPDTSDADHIEYYSLTLDSVKGQARIDFGYESGQRAYAVDEIKLLEKTDGNFKVLYSHFTGANSTVNQNDLLVFDYKPKTKNLTIDKVAAASLSVGFKDFFTAGTPDSVARDFEANADIYCSLFHEAENGIIFRLVNYLLSGPLRDNKYLLGEVIGFKWTGDEFVKSEPYFEE</sequence>
<organism evidence="1 2">
    <name type="scientific">Neolewinella lacunae</name>
    <dbReference type="NCBI Taxonomy" id="1517758"/>
    <lineage>
        <taxon>Bacteria</taxon>
        <taxon>Pseudomonadati</taxon>
        <taxon>Bacteroidota</taxon>
        <taxon>Saprospiria</taxon>
        <taxon>Saprospirales</taxon>
        <taxon>Lewinellaceae</taxon>
        <taxon>Neolewinella</taxon>
    </lineage>
</organism>
<gene>
    <name evidence="1" type="ORF">H9S92_11715</name>
</gene>
<accession>A0A923PLC6</accession>
<reference evidence="1" key="1">
    <citation type="submission" date="2020-08" db="EMBL/GenBank/DDBJ databases">
        <title>Lewinella bacteria from marine environments.</title>
        <authorList>
            <person name="Zhong Y."/>
        </authorList>
    </citation>
    <scope>NUCLEOTIDE SEQUENCE</scope>
    <source>
        <strain evidence="1">KCTC 42187</strain>
    </source>
</reference>
<dbReference type="AlphaFoldDB" id="A0A923PLC6"/>
<keyword evidence="2" id="KW-1185">Reference proteome</keyword>